<dbReference type="Pfam" id="PF04199">
    <property type="entry name" value="Cyclase"/>
    <property type="match status" value="1"/>
</dbReference>
<evidence type="ECO:0008006" key="4">
    <source>
        <dbReference type="Google" id="ProtNLM"/>
    </source>
</evidence>
<dbReference type="PANTHER" id="PTHR34861">
    <property type="match status" value="1"/>
</dbReference>
<reference evidence="2" key="1">
    <citation type="journal article" date="2021" name="Nat. Commun.">
        <title>Genetic determinants of endophytism in the Arabidopsis root mycobiome.</title>
        <authorList>
            <person name="Mesny F."/>
            <person name="Miyauchi S."/>
            <person name="Thiergart T."/>
            <person name="Pickel B."/>
            <person name="Atanasova L."/>
            <person name="Karlsson M."/>
            <person name="Huettel B."/>
            <person name="Barry K.W."/>
            <person name="Haridas S."/>
            <person name="Chen C."/>
            <person name="Bauer D."/>
            <person name="Andreopoulos W."/>
            <person name="Pangilinan J."/>
            <person name="LaButti K."/>
            <person name="Riley R."/>
            <person name="Lipzen A."/>
            <person name="Clum A."/>
            <person name="Drula E."/>
            <person name="Henrissat B."/>
            <person name="Kohler A."/>
            <person name="Grigoriev I.V."/>
            <person name="Martin F.M."/>
            <person name="Hacquard S."/>
        </authorList>
    </citation>
    <scope>NUCLEOTIDE SEQUENCE</scope>
    <source>
        <strain evidence="2">MPI-SDFR-AT-0073</strain>
    </source>
</reference>
<dbReference type="EMBL" id="JAGPXC010000004">
    <property type="protein sequence ID" value="KAH6654507.1"/>
    <property type="molecule type" value="Genomic_DNA"/>
</dbReference>
<dbReference type="GeneID" id="70124837"/>
<proteinExistence type="inferred from homology"/>
<dbReference type="PANTHER" id="PTHR34861:SF10">
    <property type="entry name" value="CYCLASE"/>
    <property type="match status" value="1"/>
</dbReference>
<dbReference type="InterPro" id="IPR037175">
    <property type="entry name" value="KFase_sf"/>
</dbReference>
<dbReference type="AlphaFoldDB" id="A0A9P8ULK8"/>
<name>A0A9P8ULK8_9PEZI</name>
<comment type="caution">
    <text evidence="2">The sequence shown here is derived from an EMBL/GenBank/DDBJ whole genome shotgun (WGS) entry which is preliminary data.</text>
</comment>
<dbReference type="RefSeq" id="XP_045958777.1">
    <property type="nucleotide sequence ID" value="XM_046095944.1"/>
</dbReference>
<dbReference type="SUPFAM" id="SSF102198">
    <property type="entry name" value="Putative cyclase"/>
    <property type="match status" value="1"/>
</dbReference>
<gene>
    <name evidence="2" type="ORF">BKA67DRAFT_280840</name>
</gene>
<sequence>MHSKQLPDFDDLPLVEGMPQGCAWGVFDKDGKKDLLGTLNLLTPDVVAAACSEAREGVSISLNWPLDSSKLPSGRMKATHKHMTLKETGLSEMSGWDDELQFNTQVSSQWDSLVHWQHQESDLAYNGVKVTHDALAAPTTAANKMPTLDHWHQRGGLVARGVLIDFKDWYETKATAEGRTGDDIICHPLDGYRITVDDIETIAREQNVQFKHGDVLVIRTGLTEVLEDLQPADWTRLSNPQISGMHGSLESAKWLWNKHFAAVAGDAIAFEALMPLKEDGSPGSPSDLVLHPWLLSMFGMSIGELWDLKALSAHCKTTKRYTFLLTSVPMNIPGLVGSPPNALAIF</sequence>
<protein>
    <recommendedName>
        <fullName evidence="4">Cyclase</fullName>
    </recommendedName>
</protein>
<dbReference type="GO" id="GO:0019441">
    <property type="term" value="P:L-tryptophan catabolic process to kynurenine"/>
    <property type="evidence" value="ECO:0007669"/>
    <property type="project" value="InterPro"/>
</dbReference>
<evidence type="ECO:0000256" key="1">
    <source>
        <dbReference type="ARBA" id="ARBA00007865"/>
    </source>
</evidence>
<keyword evidence="3" id="KW-1185">Reference proteome</keyword>
<organism evidence="2 3">
    <name type="scientific">Truncatella angustata</name>
    <dbReference type="NCBI Taxonomy" id="152316"/>
    <lineage>
        <taxon>Eukaryota</taxon>
        <taxon>Fungi</taxon>
        <taxon>Dikarya</taxon>
        <taxon>Ascomycota</taxon>
        <taxon>Pezizomycotina</taxon>
        <taxon>Sordariomycetes</taxon>
        <taxon>Xylariomycetidae</taxon>
        <taxon>Amphisphaeriales</taxon>
        <taxon>Sporocadaceae</taxon>
        <taxon>Truncatella</taxon>
    </lineage>
</organism>
<dbReference type="GO" id="GO:0004061">
    <property type="term" value="F:arylformamidase activity"/>
    <property type="evidence" value="ECO:0007669"/>
    <property type="project" value="InterPro"/>
</dbReference>
<evidence type="ECO:0000313" key="2">
    <source>
        <dbReference type="EMBL" id="KAH6654507.1"/>
    </source>
</evidence>
<dbReference type="Proteomes" id="UP000758603">
    <property type="component" value="Unassembled WGS sequence"/>
</dbReference>
<dbReference type="InterPro" id="IPR007325">
    <property type="entry name" value="KFase/CYL"/>
</dbReference>
<dbReference type="OrthoDB" id="5396at2759"/>
<accession>A0A9P8ULK8</accession>
<evidence type="ECO:0000313" key="3">
    <source>
        <dbReference type="Proteomes" id="UP000758603"/>
    </source>
</evidence>
<dbReference type="Gene3D" id="3.50.30.50">
    <property type="entry name" value="Putative cyclase"/>
    <property type="match status" value="1"/>
</dbReference>
<comment type="similarity">
    <text evidence="1">Belongs to the Cyclase 1 superfamily.</text>
</comment>